<reference evidence="1 2" key="1">
    <citation type="submission" date="2020-08" db="EMBL/GenBank/DDBJ databases">
        <title>Sequencing the genomes of 1000 actinobacteria strains.</title>
        <authorList>
            <person name="Klenk H.-P."/>
        </authorList>
    </citation>
    <scope>NUCLEOTIDE SEQUENCE [LARGE SCALE GENOMIC DNA]</scope>
    <source>
        <strain evidence="1 2">DSM 45507</strain>
    </source>
</reference>
<dbReference type="InterPro" id="IPR012338">
    <property type="entry name" value="Beta-lactam/transpept-like"/>
</dbReference>
<name>A0A7W9LF72_9ACTN</name>
<accession>A0A7W9LF72</accession>
<comment type="caution">
    <text evidence="1">The sequence shown here is derived from an EMBL/GenBank/DDBJ whole genome shotgun (WGS) entry which is preliminary data.</text>
</comment>
<gene>
    <name evidence="1" type="ORF">HD596_008358</name>
</gene>
<evidence type="ECO:0000313" key="2">
    <source>
        <dbReference type="Proteomes" id="UP000579153"/>
    </source>
</evidence>
<dbReference type="EMBL" id="JACHMB010000001">
    <property type="protein sequence ID" value="MBB5781602.1"/>
    <property type="molecule type" value="Genomic_DNA"/>
</dbReference>
<sequence length="35" mass="3818">MLIEKLAGGSYADAIKARILRPLGLTHTLLPATRR</sequence>
<protein>
    <submittedName>
        <fullName evidence="1">CubicO group peptidase (Beta-lactamase class C family)</fullName>
    </submittedName>
</protein>
<proteinExistence type="predicted"/>
<dbReference type="SUPFAM" id="SSF56601">
    <property type="entry name" value="beta-lactamase/transpeptidase-like"/>
    <property type="match status" value="1"/>
</dbReference>
<organism evidence="1 2">
    <name type="scientific">Nonomuraea jabiensis</name>
    <dbReference type="NCBI Taxonomy" id="882448"/>
    <lineage>
        <taxon>Bacteria</taxon>
        <taxon>Bacillati</taxon>
        <taxon>Actinomycetota</taxon>
        <taxon>Actinomycetes</taxon>
        <taxon>Streptosporangiales</taxon>
        <taxon>Streptosporangiaceae</taxon>
        <taxon>Nonomuraea</taxon>
    </lineage>
</organism>
<keyword evidence="2" id="KW-1185">Reference proteome</keyword>
<dbReference type="Proteomes" id="UP000579153">
    <property type="component" value="Unassembled WGS sequence"/>
</dbReference>
<dbReference type="AlphaFoldDB" id="A0A7W9LF72"/>
<dbReference type="Gene3D" id="3.40.710.10">
    <property type="entry name" value="DD-peptidase/beta-lactamase superfamily"/>
    <property type="match status" value="1"/>
</dbReference>
<evidence type="ECO:0000313" key="1">
    <source>
        <dbReference type="EMBL" id="MBB5781602.1"/>
    </source>
</evidence>